<organism evidence="2 3">
    <name type="scientific">Nonlabens dokdonensis</name>
    <dbReference type="NCBI Taxonomy" id="328515"/>
    <lineage>
        <taxon>Bacteria</taxon>
        <taxon>Pseudomonadati</taxon>
        <taxon>Bacteroidota</taxon>
        <taxon>Flavobacteriia</taxon>
        <taxon>Flavobacteriales</taxon>
        <taxon>Flavobacteriaceae</taxon>
        <taxon>Nonlabens</taxon>
    </lineage>
</organism>
<evidence type="ECO:0008006" key="4">
    <source>
        <dbReference type="Google" id="ProtNLM"/>
    </source>
</evidence>
<evidence type="ECO:0000313" key="3">
    <source>
        <dbReference type="Proteomes" id="UP000196102"/>
    </source>
</evidence>
<feature type="signal peptide" evidence="1">
    <location>
        <begin position="1"/>
        <end position="21"/>
    </location>
</feature>
<dbReference type="Proteomes" id="UP000196102">
    <property type="component" value="Unassembled WGS sequence"/>
</dbReference>
<dbReference type="EMBL" id="MAAX01000177">
    <property type="protein sequence ID" value="OUS11428.1"/>
    <property type="molecule type" value="Genomic_DNA"/>
</dbReference>
<evidence type="ECO:0000256" key="1">
    <source>
        <dbReference type="SAM" id="SignalP"/>
    </source>
</evidence>
<comment type="caution">
    <text evidence="2">The sequence shown here is derived from an EMBL/GenBank/DDBJ whole genome shotgun (WGS) entry which is preliminary data.</text>
</comment>
<accession>A0A1Z8AMN4</accession>
<sequence length="89" mass="9649">MKILFLSFAAMAMLSFSSVSEAIEEDFGDCPANSTEIRATCTKGCYSVIVGGTAQPLSSSQTDEAERRLQNYCNNRPIVEIIAPPPPFL</sequence>
<evidence type="ECO:0000313" key="2">
    <source>
        <dbReference type="EMBL" id="OUS11428.1"/>
    </source>
</evidence>
<gene>
    <name evidence="2" type="ORF">A9Q93_11330</name>
</gene>
<dbReference type="AlphaFoldDB" id="A0A1Z8AMN4"/>
<protein>
    <recommendedName>
        <fullName evidence="4">Secreted protein</fullName>
    </recommendedName>
</protein>
<proteinExistence type="predicted"/>
<feature type="chain" id="PRO_5012351453" description="Secreted protein" evidence="1">
    <location>
        <begin position="22"/>
        <end position="89"/>
    </location>
</feature>
<name>A0A1Z8AMN4_9FLAO</name>
<keyword evidence="1" id="KW-0732">Signal</keyword>
<reference evidence="2 3" key="1">
    <citation type="journal article" date="2017" name="Proc. Natl. Acad. Sci. U.S.A.">
        <title>Simulation of Deepwater Horizon oil plume reveals substrate specialization within a complex community of hydrocarbon-degraders.</title>
        <authorList>
            <person name="Hu P."/>
            <person name="Dubinsky E.A."/>
            <person name="Probst A.J."/>
            <person name="Wang J."/>
            <person name="Sieber C.M.K."/>
            <person name="Tom L.M."/>
            <person name="Gardinali P."/>
            <person name="Banfield J.F."/>
            <person name="Atlas R.M."/>
            <person name="Andersen G.L."/>
        </authorList>
    </citation>
    <scope>NUCLEOTIDE SEQUENCE [LARGE SCALE GENOMIC DNA]</scope>
    <source>
        <strain evidence="2">35_9_T64</strain>
    </source>
</reference>